<dbReference type="Proteomes" id="UP000095284">
    <property type="component" value="Unplaced"/>
</dbReference>
<keyword evidence="11" id="KW-1185">Reference proteome</keyword>
<feature type="transmembrane region" description="Helical" evidence="8">
    <location>
        <begin position="12"/>
        <end position="30"/>
    </location>
</feature>
<dbReference type="EMBL" id="CAJFCV020000006">
    <property type="protein sequence ID" value="CAG9130007.1"/>
    <property type="molecule type" value="Genomic_DNA"/>
</dbReference>
<dbReference type="GO" id="GO:0006506">
    <property type="term" value="P:GPI anchor biosynthetic process"/>
    <property type="evidence" value="ECO:0007669"/>
    <property type="project" value="UniProtKB-UniPathway"/>
</dbReference>
<evidence type="ECO:0000256" key="5">
    <source>
        <dbReference type="ARBA" id="ARBA00022824"/>
    </source>
</evidence>
<protein>
    <submittedName>
        <fullName evidence="9">(pine wood nematode) hypothetical protein</fullName>
    </submittedName>
</protein>
<evidence type="ECO:0000313" key="11">
    <source>
        <dbReference type="Proteomes" id="UP000659654"/>
    </source>
</evidence>
<organism evidence="10 12">
    <name type="scientific">Bursaphelenchus xylophilus</name>
    <name type="common">Pinewood nematode worm</name>
    <name type="synonym">Aphelenchoides xylophilus</name>
    <dbReference type="NCBI Taxonomy" id="6326"/>
    <lineage>
        <taxon>Eukaryota</taxon>
        <taxon>Metazoa</taxon>
        <taxon>Ecdysozoa</taxon>
        <taxon>Nematoda</taxon>
        <taxon>Chromadorea</taxon>
        <taxon>Rhabditida</taxon>
        <taxon>Tylenchina</taxon>
        <taxon>Tylenchomorpha</taxon>
        <taxon>Aphelenchoidea</taxon>
        <taxon>Aphelenchoididae</taxon>
        <taxon>Bursaphelenchus</taxon>
    </lineage>
</organism>
<dbReference type="Proteomes" id="UP000582659">
    <property type="component" value="Unassembled WGS sequence"/>
</dbReference>
<sequence length="149" mass="16930">MKNLAVVKHFLIGIPIFHVLFVLFGAPFFVNIEWTLALAVLQSLCSAVPLSLAVDGKTDDIVPFVLDDNETDPKRKGLKLISFCALFGNWLSCVVIPLDWDRWWQKYPIPNFFGICGGLFIGFILAYLLRSVNVFKWPKRSFSKHIKSV</sequence>
<keyword evidence="7 8" id="KW-0472">Membrane</keyword>
<dbReference type="EMBL" id="CAJFDI010000006">
    <property type="protein sequence ID" value="CAD5234318.1"/>
    <property type="molecule type" value="Genomic_DNA"/>
</dbReference>
<dbReference type="OrthoDB" id="17366at2759"/>
<keyword evidence="6 8" id="KW-1133">Transmembrane helix</keyword>
<name>A0A1I7SM59_BURXY</name>
<evidence type="ECO:0000256" key="3">
    <source>
        <dbReference type="ARBA" id="ARBA00022502"/>
    </source>
</evidence>
<dbReference type="Proteomes" id="UP000659654">
    <property type="component" value="Unassembled WGS sequence"/>
</dbReference>
<keyword evidence="3" id="KW-0337">GPI-anchor biosynthesis</keyword>
<evidence type="ECO:0000256" key="2">
    <source>
        <dbReference type="ARBA" id="ARBA00004687"/>
    </source>
</evidence>
<evidence type="ECO:0000313" key="12">
    <source>
        <dbReference type="WBParaSite" id="BXY_1414300.1"/>
    </source>
</evidence>
<dbReference type="AlphaFoldDB" id="A0A1I7SM59"/>
<evidence type="ECO:0000256" key="1">
    <source>
        <dbReference type="ARBA" id="ARBA00004477"/>
    </source>
</evidence>
<comment type="subcellular location">
    <subcellularLocation>
        <location evidence="1">Endoplasmic reticulum membrane</location>
        <topology evidence="1">Multi-pass membrane protein</topology>
    </subcellularLocation>
</comment>
<proteinExistence type="predicted"/>
<evidence type="ECO:0000256" key="4">
    <source>
        <dbReference type="ARBA" id="ARBA00022692"/>
    </source>
</evidence>
<evidence type="ECO:0000256" key="7">
    <source>
        <dbReference type="ARBA" id="ARBA00023136"/>
    </source>
</evidence>
<keyword evidence="4 8" id="KW-0812">Transmembrane</keyword>
<evidence type="ECO:0000256" key="8">
    <source>
        <dbReference type="SAM" id="Phobius"/>
    </source>
</evidence>
<dbReference type="WBParaSite" id="BXY_1414300.1">
    <property type="protein sequence ID" value="BXY_1414300.1"/>
    <property type="gene ID" value="BXY_1414300"/>
</dbReference>
<reference evidence="12" key="1">
    <citation type="submission" date="2016-11" db="UniProtKB">
        <authorList>
            <consortium name="WormBaseParasite"/>
        </authorList>
    </citation>
    <scope>IDENTIFICATION</scope>
</reference>
<keyword evidence="5" id="KW-0256">Endoplasmic reticulum</keyword>
<dbReference type="GO" id="GO:0005789">
    <property type="term" value="C:endoplasmic reticulum membrane"/>
    <property type="evidence" value="ECO:0007669"/>
    <property type="project" value="UniProtKB-SubCell"/>
</dbReference>
<comment type="pathway">
    <text evidence="2">Glycolipid biosynthesis; glycosylphosphatidylinositol-anchor biosynthesis.</text>
</comment>
<feature type="transmembrane region" description="Helical" evidence="8">
    <location>
        <begin position="80"/>
        <end position="100"/>
    </location>
</feature>
<evidence type="ECO:0000256" key="6">
    <source>
        <dbReference type="ARBA" id="ARBA00022989"/>
    </source>
</evidence>
<gene>
    <name evidence="9" type="ORF">BXYJ_LOCUS14409</name>
</gene>
<dbReference type="UniPathway" id="UPA00196"/>
<dbReference type="Pfam" id="PF06699">
    <property type="entry name" value="PIG-F"/>
    <property type="match status" value="1"/>
</dbReference>
<dbReference type="InterPro" id="IPR009580">
    <property type="entry name" value="GPI_biosynthesis_protein_Pig-F"/>
</dbReference>
<evidence type="ECO:0000313" key="10">
    <source>
        <dbReference type="Proteomes" id="UP000095284"/>
    </source>
</evidence>
<evidence type="ECO:0000313" key="9">
    <source>
        <dbReference type="EMBL" id="CAD5234318.1"/>
    </source>
</evidence>
<reference evidence="9" key="2">
    <citation type="submission" date="2020-09" db="EMBL/GenBank/DDBJ databases">
        <authorList>
            <person name="Kikuchi T."/>
        </authorList>
    </citation>
    <scope>NUCLEOTIDE SEQUENCE</scope>
    <source>
        <strain evidence="9">Ka4C1</strain>
    </source>
</reference>
<accession>A0A1I7SM59</accession>
<feature type="transmembrane region" description="Helical" evidence="8">
    <location>
        <begin position="112"/>
        <end position="129"/>
    </location>
</feature>